<comment type="caution">
    <text evidence="1">The sequence shown here is derived from an EMBL/GenBank/DDBJ whole genome shotgun (WGS) entry which is preliminary data.</text>
</comment>
<dbReference type="EMBL" id="CM046389">
    <property type="protein sequence ID" value="KAI8566555.1"/>
    <property type="molecule type" value="Genomic_DNA"/>
</dbReference>
<reference evidence="1" key="1">
    <citation type="submission" date="2022-02" db="EMBL/GenBank/DDBJ databases">
        <title>Plant Genome Project.</title>
        <authorList>
            <person name="Zhang R.-G."/>
        </authorList>
    </citation>
    <scope>NUCLEOTIDE SEQUENCE</scope>
    <source>
        <strain evidence="1">AT1</strain>
    </source>
</reference>
<evidence type="ECO:0000313" key="1">
    <source>
        <dbReference type="EMBL" id="KAI8566555.1"/>
    </source>
</evidence>
<organism evidence="1 2">
    <name type="scientific">Rhododendron molle</name>
    <name type="common">Chinese azalea</name>
    <name type="synonym">Azalea mollis</name>
    <dbReference type="NCBI Taxonomy" id="49168"/>
    <lineage>
        <taxon>Eukaryota</taxon>
        <taxon>Viridiplantae</taxon>
        <taxon>Streptophyta</taxon>
        <taxon>Embryophyta</taxon>
        <taxon>Tracheophyta</taxon>
        <taxon>Spermatophyta</taxon>
        <taxon>Magnoliopsida</taxon>
        <taxon>eudicotyledons</taxon>
        <taxon>Gunneridae</taxon>
        <taxon>Pentapetalae</taxon>
        <taxon>asterids</taxon>
        <taxon>Ericales</taxon>
        <taxon>Ericaceae</taxon>
        <taxon>Ericoideae</taxon>
        <taxon>Rhodoreae</taxon>
        <taxon>Rhododendron</taxon>
    </lineage>
</organism>
<gene>
    <name evidence="1" type="ORF">RHMOL_Rhmol02G0049800</name>
</gene>
<evidence type="ECO:0000313" key="2">
    <source>
        <dbReference type="Proteomes" id="UP001062846"/>
    </source>
</evidence>
<protein>
    <submittedName>
        <fullName evidence="1">Uncharacterized protein</fullName>
    </submittedName>
</protein>
<name>A0ACC0PLJ6_RHOML</name>
<keyword evidence="2" id="KW-1185">Reference proteome</keyword>
<sequence length="313" mass="36590">MEEMRGSAMAYFANFSDDQRQLYESFASLMGRDGDGKVSYREYSEFIRKQGYYDVPPNLFMLLDKNNRGYLDFEECVTLFYMITCNRFLFCGGHKCNSHLLGLHFQCVQCYKVGKKTYNLCSTCYRDTNFNHEHSDFLDNYDLLQNKPREARNRMEEFSKTAELYYKRSSSDIQEKAKTFFESLDNNNDKKISLDEFLGFVSEGGHEKMSDRGFFEALDKDGKGYLEFMDVMGLCYINKSGRPFCGRCDEFIPGMYFTCSKCFEDGNNLFSLCPKCIEDGKFVHEHDQFLDNYALLEAKRLEGIASKHQKVRN</sequence>
<proteinExistence type="predicted"/>
<dbReference type="Proteomes" id="UP001062846">
    <property type="component" value="Chromosome 2"/>
</dbReference>
<accession>A0ACC0PLJ6</accession>